<dbReference type="PANTHER" id="PTHR47926">
    <property type="entry name" value="PENTATRICOPEPTIDE REPEAT-CONTAINING PROTEIN"/>
    <property type="match status" value="1"/>
</dbReference>
<dbReference type="FunFam" id="1.25.40.10:FF:000031">
    <property type="entry name" value="Pentatricopeptide repeat-containing protein mitochondrial"/>
    <property type="match status" value="1"/>
</dbReference>
<feature type="repeat" description="PPR" evidence="2">
    <location>
        <begin position="22"/>
        <end position="56"/>
    </location>
</feature>
<name>A0A7J7NT32_9MAGN</name>
<dbReference type="EMBL" id="JACGCM010000601">
    <property type="protein sequence ID" value="KAF6170144.1"/>
    <property type="molecule type" value="Genomic_DNA"/>
</dbReference>
<dbReference type="PANTHER" id="PTHR47926:SF543">
    <property type="entry name" value="(WILD MALAYSIAN BANANA) HYPOTHETICAL PROTEIN"/>
    <property type="match status" value="1"/>
</dbReference>
<dbReference type="InterPro" id="IPR002885">
    <property type="entry name" value="PPR_rpt"/>
</dbReference>
<dbReference type="GO" id="GO:0003723">
    <property type="term" value="F:RNA binding"/>
    <property type="evidence" value="ECO:0007669"/>
    <property type="project" value="InterPro"/>
</dbReference>
<dbReference type="PROSITE" id="PS51375">
    <property type="entry name" value="PPR"/>
    <property type="match status" value="1"/>
</dbReference>
<proteinExistence type="predicted"/>
<keyword evidence="5" id="KW-1185">Reference proteome</keyword>
<organism evidence="4 5">
    <name type="scientific">Kingdonia uniflora</name>
    <dbReference type="NCBI Taxonomy" id="39325"/>
    <lineage>
        <taxon>Eukaryota</taxon>
        <taxon>Viridiplantae</taxon>
        <taxon>Streptophyta</taxon>
        <taxon>Embryophyta</taxon>
        <taxon>Tracheophyta</taxon>
        <taxon>Spermatophyta</taxon>
        <taxon>Magnoliopsida</taxon>
        <taxon>Ranunculales</taxon>
        <taxon>Circaeasteraceae</taxon>
        <taxon>Kingdonia</taxon>
    </lineage>
</organism>
<dbReference type="InterPro" id="IPR032867">
    <property type="entry name" value="DYW_dom"/>
</dbReference>
<dbReference type="FunFam" id="1.25.40.10:FF:000366">
    <property type="entry name" value="Pentatricopeptide (PPR) repeat-containing protein"/>
    <property type="match status" value="1"/>
</dbReference>
<dbReference type="InterPro" id="IPR011990">
    <property type="entry name" value="TPR-like_helical_dom_sf"/>
</dbReference>
<accession>A0A7J7NT32</accession>
<dbReference type="Pfam" id="PF01535">
    <property type="entry name" value="PPR"/>
    <property type="match status" value="1"/>
</dbReference>
<gene>
    <name evidence="4" type="ORF">GIB67_038677</name>
</gene>
<dbReference type="InterPro" id="IPR046848">
    <property type="entry name" value="E_motif"/>
</dbReference>
<dbReference type="InterPro" id="IPR046960">
    <property type="entry name" value="PPR_At4g14850-like_plant"/>
</dbReference>
<evidence type="ECO:0000313" key="5">
    <source>
        <dbReference type="Proteomes" id="UP000541444"/>
    </source>
</evidence>
<dbReference type="OrthoDB" id="185373at2759"/>
<sequence length="324" mass="36756">MYAKCGNIQESYKLFKRMNVRNIASWNAMVVGLAQHGNGEEALKNYKQIRGQDIKPDSITFIGVLSACCHSGLVSEAYGYFNSMHSMYGIEPKIGHYSCLVDVLGRAGHVHQAMKLIESMPFEPSASMYRALLGGCKLQGDAETGEYVVTRLLVLEPFDSAAYVLLSNIYASANQWDKVNETRKMMKSRSIKKDPGHSWIDVKSMIHFFVVDDKSHPQDKLEELNQIIGEEGYTPDTDYVMHDVEEEEKERSLYYHSERLAIAYGIISTPPLTTIRVIKNLRVCGDCHNAIKYISKAVDHEIVLRDTNRYHCFRNGVCSCGDYW</sequence>
<dbReference type="Pfam" id="PF13041">
    <property type="entry name" value="PPR_2"/>
    <property type="match status" value="1"/>
</dbReference>
<evidence type="ECO:0000256" key="1">
    <source>
        <dbReference type="ARBA" id="ARBA00022737"/>
    </source>
</evidence>
<comment type="caution">
    <text evidence="4">The sequence shown here is derived from an EMBL/GenBank/DDBJ whole genome shotgun (WGS) entry which is preliminary data.</text>
</comment>
<evidence type="ECO:0000259" key="3">
    <source>
        <dbReference type="Pfam" id="PF14432"/>
    </source>
</evidence>
<reference evidence="4 5" key="1">
    <citation type="journal article" date="2020" name="IScience">
        <title>Genome Sequencing of the Endangered Kingdonia uniflora (Circaeasteraceae, Ranunculales) Reveals Potential Mechanisms of Evolutionary Specialization.</title>
        <authorList>
            <person name="Sun Y."/>
            <person name="Deng T."/>
            <person name="Zhang A."/>
            <person name="Moore M.J."/>
            <person name="Landis J.B."/>
            <person name="Lin N."/>
            <person name="Zhang H."/>
            <person name="Zhang X."/>
            <person name="Huang J."/>
            <person name="Zhang X."/>
            <person name="Sun H."/>
            <person name="Wang H."/>
        </authorList>
    </citation>
    <scope>NUCLEOTIDE SEQUENCE [LARGE SCALE GENOMIC DNA]</scope>
    <source>
        <strain evidence="4">TB1705</strain>
        <tissue evidence="4">Leaf</tissue>
    </source>
</reference>
<dbReference type="Pfam" id="PF14432">
    <property type="entry name" value="DYW_deaminase"/>
    <property type="match status" value="1"/>
</dbReference>
<keyword evidence="1" id="KW-0677">Repeat</keyword>
<evidence type="ECO:0000256" key="2">
    <source>
        <dbReference type="PROSITE-ProRule" id="PRU00708"/>
    </source>
</evidence>
<dbReference type="GO" id="GO:0008270">
    <property type="term" value="F:zinc ion binding"/>
    <property type="evidence" value="ECO:0007669"/>
    <property type="project" value="InterPro"/>
</dbReference>
<dbReference type="Proteomes" id="UP000541444">
    <property type="component" value="Unassembled WGS sequence"/>
</dbReference>
<dbReference type="Pfam" id="PF20431">
    <property type="entry name" value="E_motif"/>
    <property type="match status" value="1"/>
</dbReference>
<dbReference type="GO" id="GO:0009451">
    <property type="term" value="P:RNA modification"/>
    <property type="evidence" value="ECO:0007669"/>
    <property type="project" value="InterPro"/>
</dbReference>
<dbReference type="Gene3D" id="1.25.40.10">
    <property type="entry name" value="Tetratricopeptide repeat domain"/>
    <property type="match status" value="1"/>
</dbReference>
<feature type="domain" description="DYW" evidence="3">
    <location>
        <begin position="232"/>
        <end position="324"/>
    </location>
</feature>
<dbReference type="AlphaFoldDB" id="A0A7J7NT32"/>
<protein>
    <recommendedName>
        <fullName evidence="3">DYW domain-containing protein</fullName>
    </recommendedName>
</protein>
<dbReference type="NCBIfam" id="TIGR00756">
    <property type="entry name" value="PPR"/>
    <property type="match status" value="2"/>
</dbReference>
<evidence type="ECO:0000313" key="4">
    <source>
        <dbReference type="EMBL" id="KAF6170144.1"/>
    </source>
</evidence>